<sequence length="238" mass="25782">MTATDNREAFLNGIAEKLGRERRRTGVVRPERVHNIADETLVGKTQDELLVIAKEACSRIHTDVVETTVAELAAHIEKIATNYGNESVLIADDPRFGEFGLQNLADNAWHDCSVSIWKEGRENRAANIATAADANIAIAFADFLLAESGSVVVESSPKQGRTLHFLPVHYIAIVPKSKIVPRSTQAADYYDARIASGQEIGSSINFISGPSNSGDIEMQLVVGVHGPISVTYVVVTDK</sequence>
<evidence type="ECO:0000313" key="2">
    <source>
        <dbReference type="EMBL" id="MBA3925957.1"/>
    </source>
</evidence>
<dbReference type="RefSeq" id="WP_181676167.1">
    <property type="nucleotide sequence ID" value="NZ_JABJVM010000005.1"/>
</dbReference>
<keyword evidence="3" id="KW-1185">Reference proteome</keyword>
<dbReference type="InterPro" id="IPR037171">
    <property type="entry name" value="NagB/RpiA_transferase-like"/>
</dbReference>
<dbReference type="Proteomes" id="UP000548787">
    <property type="component" value="Unassembled WGS sequence"/>
</dbReference>
<dbReference type="SUPFAM" id="SSF100950">
    <property type="entry name" value="NagB/RpiA/CoA transferase-like"/>
    <property type="match status" value="1"/>
</dbReference>
<dbReference type="AlphaFoldDB" id="A0A7W1T5N0"/>
<dbReference type="Gene3D" id="3.40.50.10420">
    <property type="entry name" value="NagB/RpiA/CoA transferase-like"/>
    <property type="match status" value="1"/>
</dbReference>
<dbReference type="PANTHER" id="PTHR43682:SF1">
    <property type="entry name" value="LACTATE UTILIZATION PROTEIN C"/>
    <property type="match status" value="1"/>
</dbReference>
<dbReference type="EMBL" id="JABJVM010000005">
    <property type="protein sequence ID" value="MBA3925957.1"/>
    <property type="molecule type" value="Genomic_DNA"/>
</dbReference>
<dbReference type="PANTHER" id="PTHR43682">
    <property type="entry name" value="LACTATE UTILIZATION PROTEIN C"/>
    <property type="match status" value="1"/>
</dbReference>
<comment type="caution">
    <text evidence="2">The sequence shown here is derived from an EMBL/GenBank/DDBJ whole genome shotgun (WGS) entry which is preliminary data.</text>
</comment>
<gene>
    <name evidence="2" type="ORF">HPK16_06350</name>
</gene>
<proteinExistence type="predicted"/>
<reference evidence="2 3" key="1">
    <citation type="submission" date="2020-08" db="EMBL/GenBank/DDBJ databases">
        <title>Listeria ohnekaius sp. nov. and Listeria portnoyii sp. nov. isolated from non-agricultural and natural environments.</title>
        <authorList>
            <person name="Weller D."/>
            <person name="Belias A.M."/>
            <person name="Liao J."/>
            <person name="Guo S."/>
            <person name="Orsi R.H."/>
            <person name="Wiedmann M."/>
        </authorList>
    </citation>
    <scope>NUCLEOTIDE SEQUENCE [LARGE SCALE GENOMIC DNA]</scope>
    <source>
        <strain evidence="2 3">FSL W9-0585</strain>
    </source>
</reference>
<dbReference type="InterPro" id="IPR024185">
    <property type="entry name" value="FTHF_cligase-like_sf"/>
</dbReference>
<dbReference type="Pfam" id="PF02589">
    <property type="entry name" value="LUD_dom"/>
    <property type="match status" value="1"/>
</dbReference>
<accession>A0A7W1T5N0</accession>
<name>A0A7W1T5N0_9LIST</name>
<evidence type="ECO:0000259" key="1">
    <source>
        <dbReference type="Pfam" id="PF02589"/>
    </source>
</evidence>
<organism evidence="2 3">
    <name type="scientific">Listeria rustica</name>
    <dbReference type="NCBI Taxonomy" id="2713503"/>
    <lineage>
        <taxon>Bacteria</taxon>
        <taxon>Bacillati</taxon>
        <taxon>Bacillota</taxon>
        <taxon>Bacilli</taxon>
        <taxon>Bacillales</taxon>
        <taxon>Listeriaceae</taxon>
        <taxon>Listeria</taxon>
    </lineage>
</organism>
<evidence type="ECO:0000313" key="3">
    <source>
        <dbReference type="Proteomes" id="UP000548787"/>
    </source>
</evidence>
<feature type="domain" description="LUD" evidence="1">
    <location>
        <begin position="53"/>
        <end position="235"/>
    </location>
</feature>
<protein>
    <submittedName>
        <fullName evidence="2">Lactate utilization protein C</fullName>
    </submittedName>
</protein>
<dbReference type="InterPro" id="IPR003741">
    <property type="entry name" value="LUD_dom"/>
</dbReference>